<dbReference type="AlphaFoldDB" id="A0A5C5GHA4"/>
<dbReference type="SUPFAM" id="SSF103481">
    <property type="entry name" value="Multidrug resistance efflux transporter EmrE"/>
    <property type="match status" value="2"/>
</dbReference>
<evidence type="ECO:0000256" key="6">
    <source>
        <dbReference type="SAM" id="Phobius"/>
    </source>
</evidence>
<dbReference type="PANTHER" id="PTHR22911:SF6">
    <property type="entry name" value="SOLUTE CARRIER FAMILY 35 MEMBER G1"/>
    <property type="match status" value="1"/>
</dbReference>
<dbReference type="GO" id="GO:0016020">
    <property type="term" value="C:membrane"/>
    <property type="evidence" value="ECO:0007669"/>
    <property type="project" value="UniProtKB-SubCell"/>
</dbReference>
<evidence type="ECO:0000313" key="8">
    <source>
        <dbReference type="EMBL" id="TNY34158.1"/>
    </source>
</evidence>
<protein>
    <submittedName>
        <fullName evidence="8">DMT family transporter</fullName>
    </submittedName>
</protein>
<reference evidence="8 9" key="1">
    <citation type="submission" date="2019-06" db="EMBL/GenBank/DDBJ databases">
        <title>Genome of new Rhodobacteraceae sp. SM1903.</title>
        <authorList>
            <person name="Ren X."/>
        </authorList>
    </citation>
    <scope>NUCLEOTIDE SEQUENCE [LARGE SCALE GENOMIC DNA]</scope>
    <source>
        <strain evidence="8 9">SM1903</strain>
    </source>
</reference>
<feature type="transmembrane region" description="Helical" evidence="6">
    <location>
        <begin position="178"/>
        <end position="198"/>
    </location>
</feature>
<evidence type="ECO:0000256" key="4">
    <source>
        <dbReference type="ARBA" id="ARBA00022989"/>
    </source>
</evidence>
<dbReference type="Gene3D" id="1.10.3730.20">
    <property type="match status" value="1"/>
</dbReference>
<name>A0A5C5GHA4_9RHOB</name>
<feature type="transmembrane region" description="Helical" evidence="6">
    <location>
        <begin position="260"/>
        <end position="278"/>
    </location>
</feature>
<accession>A0A5C5GHA4</accession>
<keyword evidence="3 6" id="KW-0812">Transmembrane</keyword>
<dbReference type="Pfam" id="PF00892">
    <property type="entry name" value="EamA"/>
    <property type="match status" value="2"/>
</dbReference>
<evidence type="ECO:0000256" key="3">
    <source>
        <dbReference type="ARBA" id="ARBA00022692"/>
    </source>
</evidence>
<evidence type="ECO:0000256" key="1">
    <source>
        <dbReference type="ARBA" id="ARBA00004141"/>
    </source>
</evidence>
<comment type="caution">
    <text evidence="8">The sequence shown here is derived from an EMBL/GenBank/DDBJ whole genome shotgun (WGS) entry which is preliminary data.</text>
</comment>
<feature type="transmembrane region" description="Helical" evidence="6">
    <location>
        <begin position="66"/>
        <end position="88"/>
    </location>
</feature>
<keyword evidence="9" id="KW-1185">Reference proteome</keyword>
<comment type="similarity">
    <text evidence="2">Belongs to the drug/metabolite transporter (DMT) superfamily. 10 TMS drug/metabolite exporter (DME) (TC 2.A.7.3) family.</text>
</comment>
<dbReference type="Proteomes" id="UP000314011">
    <property type="component" value="Unassembled WGS sequence"/>
</dbReference>
<dbReference type="InterPro" id="IPR000620">
    <property type="entry name" value="EamA_dom"/>
</dbReference>
<organism evidence="8 9">
    <name type="scientific">Pelagovum pacificum</name>
    <dbReference type="NCBI Taxonomy" id="2588711"/>
    <lineage>
        <taxon>Bacteria</taxon>
        <taxon>Pseudomonadati</taxon>
        <taxon>Pseudomonadota</taxon>
        <taxon>Alphaproteobacteria</taxon>
        <taxon>Rhodobacterales</taxon>
        <taxon>Paracoccaceae</taxon>
        <taxon>Pelagovum</taxon>
    </lineage>
</organism>
<evidence type="ECO:0000259" key="7">
    <source>
        <dbReference type="Pfam" id="PF00892"/>
    </source>
</evidence>
<feature type="transmembrane region" description="Helical" evidence="6">
    <location>
        <begin position="147"/>
        <end position="166"/>
    </location>
</feature>
<dbReference type="InterPro" id="IPR037185">
    <property type="entry name" value="EmrE-like"/>
</dbReference>
<dbReference type="PANTHER" id="PTHR22911">
    <property type="entry name" value="ACYL-MALONYL CONDENSING ENZYME-RELATED"/>
    <property type="match status" value="1"/>
</dbReference>
<keyword evidence="4 6" id="KW-1133">Transmembrane helix</keyword>
<evidence type="ECO:0000256" key="5">
    <source>
        <dbReference type="ARBA" id="ARBA00023136"/>
    </source>
</evidence>
<feature type="transmembrane region" description="Helical" evidence="6">
    <location>
        <begin position="124"/>
        <end position="141"/>
    </location>
</feature>
<feature type="transmembrane region" description="Helical" evidence="6">
    <location>
        <begin position="204"/>
        <end position="227"/>
    </location>
</feature>
<keyword evidence="5 6" id="KW-0472">Membrane</keyword>
<sequence length="317" mass="34103">MSPNVRGALLALIAFGIFSTSDVIVKTLGAYYAPVQLVFFSTLLGFPLATMMLMRDPTPGTLKPANPWWIAARVVATVFTGLCGFYAFSALPLAQTYAIIFASPLLITVLSIPILGEKVRMRRWAAVIVGLIGVAVVLRPGSAELGLGHLAALGAATGNAVASIIARKIGTQERTVVMAIYPLMGNFLFMGAGLAFFYEPMAGAHFGLVALMSTMGFIASVLVVMAYSTGEATVVAPMQYSQIIWATFYGYIFFSETIDFYTALGAAIIIASGLYIVFRESRASENTPVLRSRSRPSLALFRVGAWVRLERSRQQAK</sequence>
<dbReference type="RefSeq" id="WP_140195251.1">
    <property type="nucleotide sequence ID" value="NZ_CP065915.1"/>
</dbReference>
<dbReference type="EMBL" id="VFFF01000001">
    <property type="protein sequence ID" value="TNY34158.1"/>
    <property type="molecule type" value="Genomic_DNA"/>
</dbReference>
<gene>
    <name evidence="8" type="ORF">FHY64_13125</name>
</gene>
<evidence type="ECO:0000256" key="2">
    <source>
        <dbReference type="ARBA" id="ARBA00009853"/>
    </source>
</evidence>
<proteinExistence type="inferred from homology"/>
<feature type="transmembrane region" description="Helical" evidence="6">
    <location>
        <begin position="31"/>
        <end position="54"/>
    </location>
</feature>
<feature type="domain" description="EamA" evidence="7">
    <location>
        <begin position="6"/>
        <end position="138"/>
    </location>
</feature>
<evidence type="ECO:0000313" key="9">
    <source>
        <dbReference type="Proteomes" id="UP000314011"/>
    </source>
</evidence>
<comment type="subcellular location">
    <subcellularLocation>
        <location evidence="1">Membrane</location>
        <topology evidence="1">Multi-pass membrane protein</topology>
    </subcellularLocation>
</comment>
<dbReference type="OrthoDB" id="7818056at2"/>
<feature type="transmembrane region" description="Helical" evidence="6">
    <location>
        <begin position="94"/>
        <end position="112"/>
    </location>
</feature>
<feature type="domain" description="EamA" evidence="7">
    <location>
        <begin position="147"/>
        <end position="276"/>
    </location>
</feature>